<keyword evidence="2" id="KW-1185">Reference proteome</keyword>
<dbReference type="InterPro" id="IPR057955">
    <property type="entry name" value="SF0329-like"/>
</dbReference>
<accession>A0ABS1EQG2</accession>
<gene>
    <name evidence="1" type="ORF">JHL18_12865</name>
</gene>
<protein>
    <submittedName>
        <fullName evidence="1">Uncharacterized protein</fullName>
    </submittedName>
</protein>
<dbReference type="Pfam" id="PF25753">
    <property type="entry name" value="SF0329"/>
    <property type="match status" value="1"/>
</dbReference>
<evidence type="ECO:0000313" key="2">
    <source>
        <dbReference type="Proteomes" id="UP000596739"/>
    </source>
</evidence>
<name>A0ABS1EQG2_9CLOT</name>
<reference evidence="2" key="1">
    <citation type="submission" date="2021-01" db="EMBL/GenBank/DDBJ databases">
        <title>Genome public.</title>
        <authorList>
            <person name="Liu C."/>
            <person name="Sun Q."/>
        </authorList>
    </citation>
    <scope>NUCLEOTIDE SEQUENCE [LARGE SCALE GENOMIC DNA]</scope>
    <source>
        <strain evidence="2">YIM B02505</strain>
    </source>
</reference>
<proteinExistence type="predicted"/>
<comment type="caution">
    <text evidence="1">The sequence shown here is derived from an EMBL/GenBank/DDBJ whole genome shotgun (WGS) entry which is preliminary data.</text>
</comment>
<dbReference type="RefSeq" id="WP_200269771.1">
    <property type="nucleotide sequence ID" value="NZ_JAENHN010000037.1"/>
</dbReference>
<evidence type="ECO:0000313" key="1">
    <source>
        <dbReference type="EMBL" id="MBK1811513.1"/>
    </source>
</evidence>
<organism evidence="1 2">
    <name type="scientific">Clostridium yunnanense</name>
    <dbReference type="NCBI Taxonomy" id="2800325"/>
    <lineage>
        <taxon>Bacteria</taxon>
        <taxon>Bacillati</taxon>
        <taxon>Bacillota</taxon>
        <taxon>Clostridia</taxon>
        <taxon>Eubacteriales</taxon>
        <taxon>Clostridiaceae</taxon>
        <taxon>Clostridium</taxon>
    </lineage>
</organism>
<sequence length="193" mass="22552">MTWSKMKQSLDSFLCPALYGRVEYCATSYRYLSDKVGRCHIKVDKKNIFNMNDTSTLIRWYQTEHEIKNDPNIQISINSEEIEAVRKGTKGTVPEDRLKVIARDRKISEYAKEMLYLQSVLSKSNFNIVANRFLAISIEESLESNDILLNILALVDRRVGKKRLLKMAEKMKLKHPIVQYFYELRLSTFDMGN</sequence>
<dbReference type="EMBL" id="JAENHN010000037">
    <property type="protein sequence ID" value="MBK1811513.1"/>
    <property type="molecule type" value="Genomic_DNA"/>
</dbReference>
<dbReference type="Proteomes" id="UP000596739">
    <property type="component" value="Unassembled WGS sequence"/>
</dbReference>